<organism evidence="1 2">
    <name type="scientific">Roridomyces roridus</name>
    <dbReference type="NCBI Taxonomy" id="1738132"/>
    <lineage>
        <taxon>Eukaryota</taxon>
        <taxon>Fungi</taxon>
        <taxon>Dikarya</taxon>
        <taxon>Basidiomycota</taxon>
        <taxon>Agaricomycotina</taxon>
        <taxon>Agaricomycetes</taxon>
        <taxon>Agaricomycetidae</taxon>
        <taxon>Agaricales</taxon>
        <taxon>Marasmiineae</taxon>
        <taxon>Mycenaceae</taxon>
        <taxon>Roridomyces</taxon>
    </lineage>
</organism>
<accession>A0AAD7BIK1</accession>
<name>A0AAD7BIK1_9AGAR</name>
<reference evidence="1" key="1">
    <citation type="submission" date="2023-03" db="EMBL/GenBank/DDBJ databases">
        <title>Massive genome expansion in bonnet fungi (Mycena s.s.) driven by repeated elements and novel gene families across ecological guilds.</title>
        <authorList>
            <consortium name="Lawrence Berkeley National Laboratory"/>
            <person name="Harder C.B."/>
            <person name="Miyauchi S."/>
            <person name="Viragh M."/>
            <person name="Kuo A."/>
            <person name="Thoen E."/>
            <person name="Andreopoulos B."/>
            <person name="Lu D."/>
            <person name="Skrede I."/>
            <person name="Drula E."/>
            <person name="Henrissat B."/>
            <person name="Morin E."/>
            <person name="Kohler A."/>
            <person name="Barry K."/>
            <person name="LaButti K."/>
            <person name="Morin E."/>
            <person name="Salamov A."/>
            <person name="Lipzen A."/>
            <person name="Mereny Z."/>
            <person name="Hegedus B."/>
            <person name="Baldrian P."/>
            <person name="Stursova M."/>
            <person name="Weitz H."/>
            <person name="Taylor A."/>
            <person name="Grigoriev I.V."/>
            <person name="Nagy L.G."/>
            <person name="Martin F."/>
            <person name="Kauserud H."/>
        </authorList>
    </citation>
    <scope>NUCLEOTIDE SEQUENCE</scope>
    <source>
        <strain evidence="1">9284</strain>
    </source>
</reference>
<keyword evidence="2" id="KW-1185">Reference proteome</keyword>
<evidence type="ECO:0000313" key="2">
    <source>
        <dbReference type="Proteomes" id="UP001221142"/>
    </source>
</evidence>
<dbReference type="EMBL" id="JARKIF010000015">
    <property type="protein sequence ID" value="KAJ7622312.1"/>
    <property type="molecule type" value="Genomic_DNA"/>
</dbReference>
<protein>
    <submittedName>
        <fullName evidence="1">Uncharacterized protein</fullName>
    </submittedName>
</protein>
<dbReference type="AlphaFoldDB" id="A0AAD7BIK1"/>
<comment type="caution">
    <text evidence="1">The sequence shown here is derived from an EMBL/GenBank/DDBJ whole genome shotgun (WGS) entry which is preliminary data.</text>
</comment>
<proteinExistence type="predicted"/>
<dbReference type="Proteomes" id="UP001221142">
    <property type="component" value="Unassembled WGS sequence"/>
</dbReference>
<evidence type="ECO:0000313" key="1">
    <source>
        <dbReference type="EMBL" id="KAJ7622312.1"/>
    </source>
</evidence>
<sequence length="169" mass="18629">MFSMRSSRDESFFRTLAFKTYHTTMPPILLEELSYMLKHSHQPWPFVAFFHFDGGEIAVGGLTERNFTFVSATLGPVAEDQMTRAAGPRGQNRVQVICILSAIAKKRRATHLFAIPKPKGLRAALVALANSGEVPPGVVEVAELRGVPAVVNKIEAMAKGRDFGWLDSE</sequence>
<gene>
    <name evidence="1" type="ORF">FB45DRAFT_1031985</name>
</gene>